<keyword evidence="2" id="KW-1277">Toxin-antitoxin system</keyword>
<organism evidence="3 4">
    <name type="scientific">Flexivirga oryzae</name>
    <dbReference type="NCBI Taxonomy" id="1794944"/>
    <lineage>
        <taxon>Bacteria</taxon>
        <taxon>Bacillati</taxon>
        <taxon>Actinomycetota</taxon>
        <taxon>Actinomycetes</taxon>
        <taxon>Micrococcales</taxon>
        <taxon>Dermacoccaceae</taxon>
        <taxon>Flexivirga</taxon>
    </lineage>
</organism>
<keyword evidence="3" id="KW-0255">Endonuclease</keyword>
<proteinExistence type="inferred from homology"/>
<name>A0A839N1Q1_9MICO</name>
<dbReference type="Proteomes" id="UP000559182">
    <property type="component" value="Unassembled WGS sequence"/>
</dbReference>
<dbReference type="InterPro" id="IPR035093">
    <property type="entry name" value="RelE/ParE_toxin_dom_sf"/>
</dbReference>
<sequence>MSDERLWRVELTSPAIRDLGRIPPRYASAIVEFLTAVLPIDPPRMGKPMHNELEGLQGARRGDYRVLYRIDQEQNALFVIRIDHCGRIYRTR</sequence>
<evidence type="ECO:0000256" key="1">
    <source>
        <dbReference type="ARBA" id="ARBA00006226"/>
    </source>
</evidence>
<protein>
    <submittedName>
        <fullName evidence="3">mRNA-degrading endonuclease RelE of RelBE toxin-antitoxin system</fullName>
    </submittedName>
</protein>
<comment type="caution">
    <text evidence="3">The sequence shown here is derived from an EMBL/GenBank/DDBJ whole genome shotgun (WGS) entry which is preliminary data.</text>
</comment>
<dbReference type="Pfam" id="PF05016">
    <property type="entry name" value="ParE_toxin"/>
    <property type="match status" value="1"/>
</dbReference>
<dbReference type="EMBL" id="JACHVQ010000001">
    <property type="protein sequence ID" value="MBB2891670.1"/>
    <property type="molecule type" value="Genomic_DNA"/>
</dbReference>
<dbReference type="InterPro" id="IPR007712">
    <property type="entry name" value="RelE/ParE_toxin"/>
</dbReference>
<comment type="similarity">
    <text evidence="1">Belongs to the RelE toxin family.</text>
</comment>
<dbReference type="SUPFAM" id="SSF143011">
    <property type="entry name" value="RelE-like"/>
    <property type="match status" value="1"/>
</dbReference>
<dbReference type="GO" id="GO:0004519">
    <property type="term" value="F:endonuclease activity"/>
    <property type="evidence" value="ECO:0007669"/>
    <property type="project" value="UniProtKB-KW"/>
</dbReference>
<gene>
    <name evidence="3" type="ORF">FHU39_001654</name>
</gene>
<evidence type="ECO:0000256" key="2">
    <source>
        <dbReference type="ARBA" id="ARBA00022649"/>
    </source>
</evidence>
<dbReference type="PANTHER" id="PTHR35601:SF1">
    <property type="entry name" value="TOXIN RELE"/>
    <property type="match status" value="1"/>
</dbReference>
<evidence type="ECO:0000313" key="3">
    <source>
        <dbReference type="EMBL" id="MBB2891670.1"/>
    </source>
</evidence>
<reference evidence="3 4" key="1">
    <citation type="submission" date="2020-08" db="EMBL/GenBank/DDBJ databases">
        <title>Sequencing the genomes of 1000 actinobacteria strains.</title>
        <authorList>
            <person name="Klenk H.-P."/>
        </authorList>
    </citation>
    <scope>NUCLEOTIDE SEQUENCE [LARGE SCALE GENOMIC DNA]</scope>
    <source>
        <strain evidence="3 4">DSM 105369</strain>
    </source>
</reference>
<accession>A0A839N1Q1</accession>
<keyword evidence="3" id="KW-0540">Nuclease</keyword>
<keyword evidence="3" id="KW-0378">Hydrolase</keyword>
<dbReference type="AlphaFoldDB" id="A0A839N1Q1"/>
<dbReference type="PANTHER" id="PTHR35601">
    <property type="entry name" value="TOXIN RELE"/>
    <property type="match status" value="1"/>
</dbReference>
<dbReference type="Gene3D" id="3.30.2310.20">
    <property type="entry name" value="RelE-like"/>
    <property type="match status" value="1"/>
</dbReference>
<evidence type="ECO:0000313" key="4">
    <source>
        <dbReference type="Proteomes" id="UP000559182"/>
    </source>
</evidence>
<keyword evidence="4" id="KW-1185">Reference proteome</keyword>
<dbReference type="RefSeq" id="WP_183319906.1">
    <property type="nucleotide sequence ID" value="NZ_JACHVQ010000001.1"/>
</dbReference>